<dbReference type="Proteomes" id="UP001142374">
    <property type="component" value="Unassembled WGS sequence"/>
</dbReference>
<organism evidence="1 2">
    <name type="scientific">Streptomyces telluris</name>
    <dbReference type="NCBI Taxonomy" id="2720021"/>
    <lineage>
        <taxon>Bacteria</taxon>
        <taxon>Bacillati</taxon>
        <taxon>Actinomycetota</taxon>
        <taxon>Actinomycetes</taxon>
        <taxon>Kitasatosporales</taxon>
        <taxon>Streptomycetaceae</taxon>
        <taxon>Streptomyces</taxon>
    </lineage>
</organism>
<dbReference type="RefSeq" id="WP_168095270.1">
    <property type="nucleotide sequence ID" value="NZ_JAATER010000384.1"/>
</dbReference>
<name>A0A9X2LMZ3_9ACTN</name>
<sequence length="155" mass="17107">MAVLVGEALGCETHLVIEKEKTSMGSVHRSMFREAMDADVYIDDLSGANPNVYLELGVRWALRDAVTVLVSPDIQDVRYNASASRVIRYGPVPEELKEAQRQITQAVVEGLRRPDRVDSPVREGSDYITVLRSHYEALAAENAGLRAQPGEDLLA</sequence>
<keyword evidence="2" id="KW-1185">Reference proteome</keyword>
<accession>A0A9X2LMZ3</accession>
<protein>
    <submittedName>
        <fullName evidence="1">Uncharacterized protein</fullName>
    </submittedName>
</protein>
<comment type="caution">
    <text evidence="1">The sequence shown here is derived from an EMBL/GenBank/DDBJ whole genome shotgun (WGS) entry which is preliminary data.</text>
</comment>
<dbReference type="AlphaFoldDB" id="A0A9X2LMZ3"/>
<dbReference type="EMBL" id="JANIID010000041">
    <property type="protein sequence ID" value="MCQ8774304.1"/>
    <property type="molecule type" value="Genomic_DNA"/>
</dbReference>
<gene>
    <name evidence="1" type="ORF">NQU55_31755</name>
</gene>
<proteinExistence type="predicted"/>
<evidence type="ECO:0000313" key="1">
    <source>
        <dbReference type="EMBL" id="MCQ8774304.1"/>
    </source>
</evidence>
<reference evidence="1" key="1">
    <citation type="submission" date="2022-06" db="EMBL/GenBank/DDBJ databases">
        <title>WGS of actinobacteria.</title>
        <authorList>
            <person name="Thawai C."/>
        </authorList>
    </citation>
    <scope>NUCLEOTIDE SEQUENCE</scope>
    <source>
        <strain evidence="1">AA8</strain>
    </source>
</reference>
<evidence type="ECO:0000313" key="2">
    <source>
        <dbReference type="Proteomes" id="UP001142374"/>
    </source>
</evidence>